<protein>
    <submittedName>
        <fullName evidence="3">Uncharacterized protein</fullName>
    </submittedName>
</protein>
<dbReference type="AlphaFoldDB" id="A0AAN5DCM3"/>
<sequence length="316" mass="35565">MHPIPYQIYAEMDQERPTRQGSKTSWNPQDRGRSLVSMRTFYAFGARSSSIGGRSSSVVPSSFPAHYNPPGYSHRSTRASAVPESSFTRNSAIRATISSSYIRPTTAMPYIPSYTTPLRTPSYSRITTPLRVFSPIERTRPISRTIESPVYSPERPPRWETLESRSTAIESRPQSAIDPVGTPAIATPVPTVDEKSLVELEELRSRNKALEEELAKLQLRIKDGDKSNMELKSRLLESEAETKVWRTKAEHVAEPQIIEVVRPAKPEVHHHHHSIDETLYDKLENTADKLAKLNAVNDLKLLQSHIESALNDISSK</sequence>
<organism evidence="3 4">
    <name type="scientific">Pristionchus mayeri</name>
    <dbReference type="NCBI Taxonomy" id="1317129"/>
    <lineage>
        <taxon>Eukaryota</taxon>
        <taxon>Metazoa</taxon>
        <taxon>Ecdysozoa</taxon>
        <taxon>Nematoda</taxon>
        <taxon>Chromadorea</taxon>
        <taxon>Rhabditida</taxon>
        <taxon>Rhabditina</taxon>
        <taxon>Diplogasteromorpha</taxon>
        <taxon>Diplogasteroidea</taxon>
        <taxon>Neodiplogasteridae</taxon>
        <taxon>Pristionchus</taxon>
    </lineage>
</organism>
<dbReference type="Proteomes" id="UP001328107">
    <property type="component" value="Unassembled WGS sequence"/>
</dbReference>
<evidence type="ECO:0000256" key="2">
    <source>
        <dbReference type="SAM" id="MobiDB-lite"/>
    </source>
</evidence>
<gene>
    <name evidence="3" type="ORF">PMAYCL1PPCAC_30425</name>
</gene>
<evidence type="ECO:0000313" key="3">
    <source>
        <dbReference type="EMBL" id="GMR60230.1"/>
    </source>
</evidence>
<keyword evidence="1" id="KW-0175">Coiled coil</keyword>
<evidence type="ECO:0000256" key="1">
    <source>
        <dbReference type="SAM" id="Coils"/>
    </source>
</evidence>
<proteinExistence type="predicted"/>
<feature type="region of interest" description="Disordered" evidence="2">
    <location>
        <begin position="1"/>
        <end position="32"/>
    </location>
</feature>
<reference evidence="4" key="1">
    <citation type="submission" date="2022-10" db="EMBL/GenBank/DDBJ databases">
        <title>Genome assembly of Pristionchus species.</title>
        <authorList>
            <person name="Yoshida K."/>
            <person name="Sommer R.J."/>
        </authorList>
    </citation>
    <scope>NUCLEOTIDE SEQUENCE [LARGE SCALE GENOMIC DNA]</scope>
    <source>
        <strain evidence="4">RS5460</strain>
    </source>
</reference>
<name>A0AAN5DCM3_9BILA</name>
<evidence type="ECO:0000313" key="4">
    <source>
        <dbReference type="Proteomes" id="UP001328107"/>
    </source>
</evidence>
<comment type="caution">
    <text evidence="3">The sequence shown here is derived from an EMBL/GenBank/DDBJ whole genome shotgun (WGS) entry which is preliminary data.</text>
</comment>
<dbReference type="EMBL" id="BTRK01000006">
    <property type="protein sequence ID" value="GMR60230.1"/>
    <property type="molecule type" value="Genomic_DNA"/>
</dbReference>
<accession>A0AAN5DCM3</accession>
<feature type="compositionally biased region" description="Polar residues" evidence="2">
    <location>
        <begin position="19"/>
        <end position="28"/>
    </location>
</feature>
<feature type="coiled-coil region" evidence="1">
    <location>
        <begin position="193"/>
        <end position="227"/>
    </location>
</feature>
<keyword evidence="4" id="KW-1185">Reference proteome</keyword>